<proteinExistence type="predicted"/>
<accession>A0ABS4U9Q9</accession>
<keyword evidence="2" id="KW-1185">Reference proteome</keyword>
<organism evidence="1 2">
    <name type="scientific">Corynebacterium freneyi</name>
    <dbReference type="NCBI Taxonomy" id="134034"/>
    <lineage>
        <taxon>Bacteria</taxon>
        <taxon>Bacillati</taxon>
        <taxon>Actinomycetota</taxon>
        <taxon>Actinomycetes</taxon>
        <taxon>Mycobacteriales</taxon>
        <taxon>Corynebacteriaceae</taxon>
        <taxon>Corynebacterium</taxon>
    </lineage>
</organism>
<dbReference type="RefSeq" id="WP_209653867.1">
    <property type="nucleotide sequence ID" value="NZ_CP047357.1"/>
</dbReference>
<reference evidence="1 2" key="1">
    <citation type="submission" date="2021-03" db="EMBL/GenBank/DDBJ databases">
        <title>Sequencing the genomes of 1000 actinobacteria strains.</title>
        <authorList>
            <person name="Klenk H.-P."/>
        </authorList>
    </citation>
    <scope>NUCLEOTIDE SEQUENCE [LARGE SCALE GENOMIC DNA]</scope>
    <source>
        <strain evidence="1 2">DSM 44506</strain>
    </source>
</reference>
<evidence type="ECO:0000313" key="1">
    <source>
        <dbReference type="EMBL" id="MBP2333244.1"/>
    </source>
</evidence>
<sequence>MRYEDSNLPIGPLSRDELLARHGIHTTELAANYVQLRDGRHVRADHARDMNTLIDHAAARYPDGVIGLWGAAHAHGHKWLPWDALPAVFVEPTRRTPIDAISLDQHLRTPHPDPRAMPMFAMARTILPVDAITDIGGIRYTTPLRTAFDLSRIHLLPEAVAAVDGLCAAVPGLIDDIRRAAQIRDRSMRGIGRFREVAALASPLSESPWESRTNVLMHAIGLEGMVQQHSVIVVIDGMEIEVRMDFANVLARTGVEYLGKHHEYEHNRRWDQLRTAALAKLDWRLITLNARAVTTRWRQTAQALKRTMAERMELGRRLGW</sequence>
<comment type="caution">
    <text evidence="1">The sequence shown here is derived from an EMBL/GenBank/DDBJ whole genome shotgun (WGS) entry which is preliminary data.</text>
</comment>
<dbReference type="EMBL" id="JAGINY010000001">
    <property type="protein sequence ID" value="MBP2333244.1"/>
    <property type="molecule type" value="Genomic_DNA"/>
</dbReference>
<gene>
    <name evidence="1" type="ORF">JOF33_001943</name>
</gene>
<name>A0ABS4U9Q9_9CORY</name>
<evidence type="ECO:0008006" key="3">
    <source>
        <dbReference type="Google" id="ProtNLM"/>
    </source>
</evidence>
<evidence type="ECO:0000313" key="2">
    <source>
        <dbReference type="Proteomes" id="UP001519305"/>
    </source>
</evidence>
<protein>
    <recommendedName>
        <fullName evidence="3">DUF559 domain-containing protein</fullName>
    </recommendedName>
</protein>
<dbReference type="Proteomes" id="UP001519305">
    <property type="component" value="Unassembled WGS sequence"/>
</dbReference>